<dbReference type="EMBL" id="JRKL02001634">
    <property type="protein sequence ID" value="KAF3962933.1"/>
    <property type="molecule type" value="Genomic_DNA"/>
</dbReference>
<protein>
    <submittedName>
        <fullName evidence="1">Uncharacterized protein</fullName>
    </submittedName>
</protein>
<sequence>MVWCFSSCLDYLSVGLDGFLYDFSAKYCHSVQSLFDSEMTITWASKKVLCSCSPRPAVLVSTWPSQKTTVLCQPK</sequence>
<evidence type="ECO:0000313" key="1">
    <source>
        <dbReference type="EMBL" id="KAF3962933.1"/>
    </source>
</evidence>
<gene>
    <name evidence="1" type="ORF">CMV_012625</name>
</gene>
<organism evidence="1 2">
    <name type="scientific">Castanea mollissima</name>
    <name type="common">Chinese chestnut</name>
    <dbReference type="NCBI Taxonomy" id="60419"/>
    <lineage>
        <taxon>Eukaryota</taxon>
        <taxon>Viridiplantae</taxon>
        <taxon>Streptophyta</taxon>
        <taxon>Embryophyta</taxon>
        <taxon>Tracheophyta</taxon>
        <taxon>Spermatophyta</taxon>
        <taxon>Magnoliopsida</taxon>
        <taxon>eudicotyledons</taxon>
        <taxon>Gunneridae</taxon>
        <taxon>Pentapetalae</taxon>
        <taxon>rosids</taxon>
        <taxon>fabids</taxon>
        <taxon>Fagales</taxon>
        <taxon>Fagaceae</taxon>
        <taxon>Castanea</taxon>
    </lineage>
</organism>
<evidence type="ECO:0000313" key="2">
    <source>
        <dbReference type="Proteomes" id="UP000737018"/>
    </source>
</evidence>
<comment type="caution">
    <text evidence="1">The sequence shown here is derived from an EMBL/GenBank/DDBJ whole genome shotgun (WGS) entry which is preliminary data.</text>
</comment>
<dbReference type="Proteomes" id="UP000737018">
    <property type="component" value="Unassembled WGS sequence"/>
</dbReference>
<name>A0A8J4RH50_9ROSI</name>
<reference evidence="1" key="1">
    <citation type="submission" date="2020-03" db="EMBL/GenBank/DDBJ databases">
        <title>Castanea mollissima Vanexum genome sequencing.</title>
        <authorList>
            <person name="Staton M."/>
        </authorList>
    </citation>
    <scope>NUCLEOTIDE SEQUENCE</scope>
    <source>
        <tissue evidence="1">Leaf</tissue>
    </source>
</reference>
<proteinExistence type="predicted"/>
<dbReference type="AlphaFoldDB" id="A0A8J4RH50"/>
<accession>A0A8J4RH50</accession>
<keyword evidence="2" id="KW-1185">Reference proteome</keyword>